<evidence type="ECO:0000256" key="4">
    <source>
        <dbReference type="ARBA" id="ARBA00022737"/>
    </source>
</evidence>
<evidence type="ECO:0000256" key="7">
    <source>
        <dbReference type="ARBA" id="ARBA00023180"/>
    </source>
</evidence>
<feature type="transmembrane region" description="Helical" evidence="11">
    <location>
        <begin position="53"/>
        <end position="74"/>
    </location>
</feature>
<reference evidence="12" key="1">
    <citation type="submission" date="2016-08" db="EMBL/GenBank/DDBJ databases">
        <authorList>
            <person name="Yan J."/>
        </authorList>
    </citation>
    <scope>NUCLEOTIDE SEQUENCE</scope>
    <source>
        <strain evidence="12">CSS-01s</strain>
    </source>
</reference>
<evidence type="ECO:0000256" key="11">
    <source>
        <dbReference type="SAM" id="Phobius"/>
    </source>
</evidence>
<dbReference type="Gene3D" id="1.20.1080.10">
    <property type="entry name" value="Glycerol uptake facilitator protein"/>
    <property type="match status" value="1"/>
</dbReference>
<evidence type="ECO:0000256" key="1">
    <source>
        <dbReference type="ARBA" id="ARBA00004141"/>
    </source>
</evidence>
<keyword evidence="7" id="KW-0325">Glycoprotein</keyword>
<evidence type="ECO:0000256" key="2">
    <source>
        <dbReference type="ARBA" id="ARBA00006175"/>
    </source>
</evidence>
<keyword evidence="3 9" id="KW-0812">Transmembrane</keyword>
<evidence type="ECO:0000313" key="13">
    <source>
        <dbReference type="Proteomes" id="UP000627934"/>
    </source>
</evidence>
<feature type="transmembrane region" description="Helical" evidence="11">
    <location>
        <begin position="207"/>
        <end position="232"/>
    </location>
</feature>
<accession>A0A8H7IRB1</accession>
<keyword evidence="9" id="KW-0813">Transport</keyword>
<evidence type="ECO:0000256" key="6">
    <source>
        <dbReference type="ARBA" id="ARBA00023136"/>
    </source>
</evidence>
<dbReference type="FunFam" id="1.20.1080.10:FF:000024">
    <property type="entry name" value="MIP aquaporin (Eurofung)"/>
    <property type="match status" value="1"/>
</dbReference>
<comment type="similarity">
    <text evidence="2 9">Belongs to the MIP/aquaporin (TC 1.A.8) family.</text>
</comment>
<sequence>MNINQPSEKYIVFPGRRKKSAGPNGDVENQAPQRRDRRLRGISWMPNSVRNHFIAMLGEFVGTFMFLFFAFSATQIANNSASSSSTTGIPNTSDLLYVALGFGFSLAVNVWAFFRISGGLFNPAVTLGMCLIGAVGWFRGGLIFVTQLVAGIASAGIVSCLFPGTLSVRTQLRGTSVVRGLFIEMFLTAMLVFTVFMLAAEKHKGTFLAPIGIGLAMFIAELSGVYFTGGSLNPARSFGPDVIMHTFDGYHWIYWVGPALGSLLAVVLYRLIKTLEYETANPGQDFDENETEAFHPGDDPTPEDVRRPQVYGVSSGES</sequence>
<feature type="transmembrane region" description="Helical" evidence="11">
    <location>
        <begin position="95"/>
        <end position="114"/>
    </location>
</feature>
<evidence type="ECO:0000256" key="5">
    <source>
        <dbReference type="ARBA" id="ARBA00022989"/>
    </source>
</evidence>
<gene>
    <name evidence="12" type="ORF">BFW01_g907</name>
</gene>
<name>A0A8H7IRB1_9PEZI</name>
<comment type="subcellular location">
    <subcellularLocation>
        <location evidence="1">Membrane</location>
        <topology evidence="1">Multi-pass membrane protein</topology>
    </subcellularLocation>
</comment>
<evidence type="ECO:0000256" key="3">
    <source>
        <dbReference type="ARBA" id="ARBA00022692"/>
    </source>
</evidence>
<comment type="caution">
    <text evidence="12">The sequence shown here is derived from an EMBL/GenBank/DDBJ whole genome shotgun (WGS) entry which is preliminary data.</text>
</comment>
<keyword evidence="5 11" id="KW-1133">Transmembrane helix</keyword>
<protein>
    <submittedName>
        <fullName evidence="12">Major intrinsic protein</fullName>
    </submittedName>
</protein>
<feature type="compositionally biased region" description="Basic and acidic residues" evidence="10">
    <location>
        <begin position="292"/>
        <end position="307"/>
    </location>
</feature>
<feature type="transmembrane region" description="Helical" evidence="11">
    <location>
        <begin position="252"/>
        <end position="272"/>
    </location>
</feature>
<dbReference type="GO" id="GO:0005886">
    <property type="term" value="C:plasma membrane"/>
    <property type="evidence" value="ECO:0007669"/>
    <property type="project" value="TreeGrafter"/>
</dbReference>
<comment type="catalytic activity">
    <reaction evidence="8">
        <text>H2O(in) = H2O(out)</text>
        <dbReference type="Rhea" id="RHEA:29667"/>
        <dbReference type="ChEBI" id="CHEBI:15377"/>
    </reaction>
</comment>
<dbReference type="EMBL" id="MDYX01000040">
    <property type="protein sequence ID" value="KAF9630345.1"/>
    <property type="molecule type" value="Genomic_DNA"/>
</dbReference>
<evidence type="ECO:0000256" key="8">
    <source>
        <dbReference type="ARBA" id="ARBA00034651"/>
    </source>
</evidence>
<organism evidence="12 13">
    <name type="scientific">Lasiodiplodia theobromae</name>
    <dbReference type="NCBI Taxonomy" id="45133"/>
    <lineage>
        <taxon>Eukaryota</taxon>
        <taxon>Fungi</taxon>
        <taxon>Dikarya</taxon>
        <taxon>Ascomycota</taxon>
        <taxon>Pezizomycotina</taxon>
        <taxon>Dothideomycetes</taxon>
        <taxon>Dothideomycetes incertae sedis</taxon>
        <taxon>Botryosphaeriales</taxon>
        <taxon>Botryosphaeriaceae</taxon>
        <taxon>Lasiodiplodia</taxon>
    </lineage>
</organism>
<dbReference type="GO" id="GO:0015250">
    <property type="term" value="F:water channel activity"/>
    <property type="evidence" value="ECO:0007669"/>
    <property type="project" value="TreeGrafter"/>
</dbReference>
<evidence type="ECO:0000256" key="10">
    <source>
        <dbReference type="SAM" id="MobiDB-lite"/>
    </source>
</evidence>
<evidence type="ECO:0000313" key="12">
    <source>
        <dbReference type="EMBL" id="KAF9630345.1"/>
    </source>
</evidence>
<keyword evidence="6 11" id="KW-0472">Membrane</keyword>
<dbReference type="InterPro" id="IPR023271">
    <property type="entry name" value="Aquaporin-like"/>
</dbReference>
<dbReference type="PRINTS" id="PR00783">
    <property type="entry name" value="MINTRINSICP"/>
</dbReference>
<dbReference type="PANTHER" id="PTHR19139">
    <property type="entry name" value="AQUAPORIN TRANSPORTER"/>
    <property type="match status" value="1"/>
</dbReference>
<dbReference type="Pfam" id="PF00230">
    <property type="entry name" value="MIP"/>
    <property type="match status" value="1"/>
</dbReference>
<feature type="transmembrane region" description="Helical" evidence="11">
    <location>
        <begin position="145"/>
        <end position="166"/>
    </location>
</feature>
<reference evidence="12" key="2">
    <citation type="journal article" date="2018" name="DNA Res.">
        <title>Comparative genome and transcriptome analyses reveal adaptations to opportunistic infections in woody plant degrading pathogens of Botryosphaeriaceae.</title>
        <authorList>
            <person name="Yan J.Y."/>
            <person name="Zhao W.S."/>
            <person name="Chen Z."/>
            <person name="Xing Q.K."/>
            <person name="Zhang W."/>
            <person name="Chethana K.W.T."/>
            <person name="Xue M.F."/>
            <person name="Xu J.P."/>
            <person name="Phillips A.J.L."/>
            <person name="Wang Y."/>
            <person name="Liu J.H."/>
            <person name="Liu M."/>
            <person name="Zhou Y."/>
            <person name="Jayawardena R.S."/>
            <person name="Manawasinghe I.S."/>
            <person name="Huang J.B."/>
            <person name="Qiao G.H."/>
            <person name="Fu C.Y."/>
            <person name="Guo F.F."/>
            <person name="Dissanayake A.J."/>
            <person name="Peng Y.L."/>
            <person name="Hyde K.D."/>
            <person name="Li X.H."/>
        </authorList>
    </citation>
    <scope>NUCLEOTIDE SEQUENCE</scope>
    <source>
        <strain evidence="12">CSS-01s</strain>
    </source>
</reference>
<keyword evidence="4" id="KW-0677">Repeat</keyword>
<feature type="region of interest" description="Disordered" evidence="10">
    <location>
        <begin position="282"/>
        <end position="318"/>
    </location>
</feature>
<proteinExistence type="inferred from homology"/>
<dbReference type="AlphaFoldDB" id="A0A8H7IRB1"/>
<dbReference type="SUPFAM" id="SSF81338">
    <property type="entry name" value="Aquaporin-like"/>
    <property type="match status" value="1"/>
</dbReference>
<evidence type="ECO:0000256" key="9">
    <source>
        <dbReference type="RuleBase" id="RU000477"/>
    </source>
</evidence>
<dbReference type="PANTHER" id="PTHR19139:SF199">
    <property type="entry name" value="MIP17260P"/>
    <property type="match status" value="1"/>
</dbReference>
<dbReference type="Proteomes" id="UP000627934">
    <property type="component" value="Unassembled WGS sequence"/>
</dbReference>
<dbReference type="InterPro" id="IPR034294">
    <property type="entry name" value="Aquaporin_transptr"/>
</dbReference>
<dbReference type="InterPro" id="IPR000425">
    <property type="entry name" value="MIP"/>
</dbReference>
<feature type="transmembrane region" description="Helical" evidence="11">
    <location>
        <begin position="178"/>
        <end position="200"/>
    </location>
</feature>